<evidence type="ECO:0000259" key="1">
    <source>
        <dbReference type="PROSITE" id="PS50991"/>
    </source>
</evidence>
<dbReference type="InterPro" id="IPR013785">
    <property type="entry name" value="Aldolase_TIM"/>
</dbReference>
<dbReference type="InterPro" id="IPR000891">
    <property type="entry name" value="PYR_CT"/>
</dbReference>
<name>A0B607_METTP</name>
<dbReference type="GO" id="GO:0003824">
    <property type="term" value="F:catalytic activity"/>
    <property type="evidence" value="ECO:0007669"/>
    <property type="project" value="InterPro"/>
</dbReference>
<evidence type="ECO:0000313" key="3">
    <source>
        <dbReference type="Proteomes" id="UP000000674"/>
    </source>
</evidence>
<dbReference type="Proteomes" id="UP000000674">
    <property type="component" value="Chromosome"/>
</dbReference>
<dbReference type="EMBL" id="CP000477">
    <property type="protein sequence ID" value="ABK14131.1"/>
    <property type="molecule type" value="Genomic_DNA"/>
</dbReference>
<dbReference type="PROSITE" id="PS50991">
    <property type="entry name" value="PYR_CT"/>
    <property type="match status" value="1"/>
</dbReference>
<proteinExistence type="predicted"/>
<sequence>MQFMSYEDLPKIRLPNGNDVFISDSTLRDGAQMPGIVINLRDRLRIYEYLHRRVCLSFKFILY</sequence>
<dbReference type="HOGENOM" id="CLU_2875138_0_0_2"/>
<dbReference type="SUPFAM" id="SSF51569">
    <property type="entry name" value="Aldolase"/>
    <property type="match status" value="1"/>
</dbReference>
<organism evidence="2 3">
    <name type="scientific">Methanothrix thermoacetophila (strain DSM 6194 / JCM 14653 / NBRC 101360 / PT)</name>
    <name type="common">Methanosaeta thermophila</name>
    <dbReference type="NCBI Taxonomy" id="349307"/>
    <lineage>
        <taxon>Archaea</taxon>
        <taxon>Methanobacteriati</taxon>
        <taxon>Methanobacteriota</taxon>
        <taxon>Stenosarchaea group</taxon>
        <taxon>Methanomicrobia</taxon>
        <taxon>Methanotrichales</taxon>
        <taxon>Methanotrichaceae</taxon>
        <taxon>Methanothrix</taxon>
    </lineage>
</organism>
<keyword evidence="3" id="KW-1185">Reference proteome</keyword>
<protein>
    <recommendedName>
        <fullName evidence="1">Pyruvate carboxyltransferase domain-containing protein</fullName>
    </recommendedName>
</protein>
<dbReference type="Gene3D" id="3.20.20.70">
    <property type="entry name" value="Aldolase class I"/>
    <property type="match status" value="1"/>
</dbReference>
<dbReference type="STRING" id="349307.Mthe_0337"/>
<evidence type="ECO:0000313" key="2">
    <source>
        <dbReference type="EMBL" id="ABK14131.1"/>
    </source>
</evidence>
<reference evidence="2 3" key="1">
    <citation type="submission" date="2006-10" db="EMBL/GenBank/DDBJ databases">
        <title>Complete sequence of Methanosaeta thermophila PT.</title>
        <authorList>
            <consortium name="US DOE Joint Genome Institute"/>
            <person name="Copeland A."/>
            <person name="Lucas S."/>
            <person name="Lapidus A."/>
            <person name="Barry K."/>
            <person name="Detter J.C."/>
            <person name="Glavina del Rio T."/>
            <person name="Hammon N."/>
            <person name="Israni S."/>
            <person name="Pitluck S."/>
            <person name="Chain P."/>
            <person name="Malfatti S."/>
            <person name="Shin M."/>
            <person name="Vergez L."/>
            <person name="Schmutz J."/>
            <person name="Larimer F."/>
            <person name="Land M."/>
            <person name="Hauser L."/>
            <person name="Kyrpides N."/>
            <person name="Kim E."/>
            <person name="Smith K.S."/>
            <person name="Ingram-Smith C."/>
            <person name="Richardson P."/>
        </authorList>
    </citation>
    <scope>NUCLEOTIDE SEQUENCE [LARGE SCALE GENOMIC DNA]</scope>
    <source>
        <strain evidence="3">DSM 6194 / JCM 14653 / NBRC 101360 / PT</strain>
    </source>
</reference>
<dbReference type="AlphaFoldDB" id="A0B607"/>
<feature type="domain" description="Pyruvate carboxyltransferase" evidence="1">
    <location>
        <begin position="20"/>
        <end position="63"/>
    </location>
</feature>
<accession>A0B607</accession>
<gene>
    <name evidence="2" type="ordered locus">Mthe_0337</name>
</gene>
<dbReference type="KEGG" id="mtp:Mthe_0337"/>